<feature type="region of interest" description="Disordered" evidence="2">
    <location>
        <begin position="535"/>
        <end position="566"/>
    </location>
</feature>
<dbReference type="GO" id="GO:0003677">
    <property type="term" value="F:DNA binding"/>
    <property type="evidence" value="ECO:0007669"/>
    <property type="project" value="InterPro"/>
</dbReference>
<dbReference type="KEGG" id="mgod:E7746_14955"/>
<gene>
    <name evidence="3" type="ORF">E7746_14955</name>
    <name evidence="4" type="ORF">E7746_15010</name>
</gene>
<dbReference type="CDD" id="cd17242">
    <property type="entry name" value="MobM_relaxase"/>
    <property type="match status" value="1"/>
</dbReference>
<feature type="region of interest" description="Disordered" evidence="2">
    <location>
        <begin position="156"/>
        <end position="190"/>
    </location>
</feature>
<feature type="coiled-coil region" evidence="1">
    <location>
        <begin position="247"/>
        <end position="312"/>
    </location>
</feature>
<geneLocation type="plasmid" evidence="5">
    <name>ptaa-4-2</name>
</geneLocation>
<dbReference type="GO" id="GO:0006310">
    <property type="term" value="P:DNA recombination"/>
    <property type="evidence" value="ECO:0007669"/>
    <property type="project" value="InterPro"/>
</dbReference>
<evidence type="ECO:0000313" key="5">
    <source>
        <dbReference type="Proteomes" id="UP000297031"/>
    </source>
</evidence>
<dbReference type="KEGG" id="mgod:E7746_15010"/>
<keyword evidence="5" id="KW-1185">Reference proteome</keyword>
<keyword evidence="1" id="KW-0175">Coiled coil</keyword>
<dbReference type="EMBL" id="CP039395">
    <property type="protein sequence ID" value="QCD37244.1"/>
    <property type="molecule type" value="Genomic_DNA"/>
</dbReference>
<dbReference type="Pfam" id="PF01076">
    <property type="entry name" value="Mob_Pre"/>
    <property type="match status" value="1"/>
</dbReference>
<reference evidence="4 5" key="1">
    <citation type="submission" date="2019-02" db="EMBL/GenBank/DDBJ databases">
        <title>Isolation and identification of novel species under the genus Muribaculum.</title>
        <authorList>
            <person name="Miyake S."/>
            <person name="Ding Y."/>
            <person name="Low A."/>
            <person name="Soh M."/>
            <person name="Seedorf H."/>
        </authorList>
    </citation>
    <scope>NUCLEOTIDE SEQUENCE [LARGE SCALE GENOMIC DNA]</scope>
    <source>
        <strain evidence="4 5">TLL-A4</strain>
        <plasmid evidence="4">pTAA-4-2</plasmid>
        <plasmid evidence="5">ptaa-4-2</plasmid>
    </source>
</reference>
<dbReference type="AlphaFoldDB" id="A0A4P7VS80"/>
<evidence type="ECO:0000256" key="1">
    <source>
        <dbReference type="SAM" id="Coils"/>
    </source>
</evidence>
<keyword evidence="4" id="KW-0614">Plasmid</keyword>
<proteinExistence type="predicted"/>
<protein>
    <recommendedName>
        <fullName evidence="6">Plasmid recombination enzyme</fullName>
    </recommendedName>
</protein>
<accession>A0A4P7VS80</accession>
<geneLocation type="plasmid" evidence="4">
    <name>pTAA-4-2</name>
</geneLocation>
<dbReference type="GeneID" id="40047832"/>
<name>A0A4P7VS80_9BACT</name>
<feature type="compositionally biased region" description="Basic and acidic residues" evidence="2">
    <location>
        <begin position="171"/>
        <end position="184"/>
    </location>
</feature>
<evidence type="ECO:0000313" key="3">
    <source>
        <dbReference type="EMBL" id="QCD37233.1"/>
    </source>
</evidence>
<dbReference type="OrthoDB" id="9800759at2"/>
<organism evidence="4 5">
    <name type="scientific">Muribaculum gordoncarteri</name>
    <dbReference type="NCBI Taxonomy" id="2530390"/>
    <lineage>
        <taxon>Bacteria</taxon>
        <taxon>Pseudomonadati</taxon>
        <taxon>Bacteroidota</taxon>
        <taxon>Bacteroidia</taxon>
        <taxon>Bacteroidales</taxon>
        <taxon>Muribaculaceae</taxon>
        <taxon>Muribaculum</taxon>
    </lineage>
</organism>
<evidence type="ECO:0008006" key="6">
    <source>
        <dbReference type="Google" id="ProtNLM"/>
    </source>
</evidence>
<dbReference type="Gene3D" id="3.30.930.30">
    <property type="match status" value="1"/>
</dbReference>
<dbReference type="Proteomes" id="UP000297031">
    <property type="component" value="Plasmid pTAA-4-2"/>
</dbReference>
<dbReference type="EMBL" id="CP039395">
    <property type="protein sequence ID" value="QCD37233.1"/>
    <property type="molecule type" value="Genomic_DNA"/>
</dbReference>
<evidence type="ECO:0000256" key="2">
    <source>
        <dbReference type="SAM" id="MobiDB-lite"/>
    </source>
</evidence>
<dbReference type="InterPro" id="IPR001668">
    <property type="entry name" value="Mob_Pre"/>
</dbReference>
<evidence type="ECO:0000313" key="4">
    <source>
        <dbReference type="EMBL" id="QCD37244.1"/>
    </source>
</evidence>
<sequence length="566" mass="65445">MSHYTVCHYEKCYGPPVSYSTHIERKKADGTEHVPYNIKRRDLTRHNKEFIKEAREIGRSAAIEKRLDAVRHQKDADGNEYERKIRKGQICCIEIRLSASVEGMAEIIEQGRLMEWCRESIKWAQKEHGKENIVSAVLHMDEETPHLHVSLVPVVSGESKKQRTTKKRAAKDKEKAEKNGEEVPKKKRRYKKKATEETLRLCADDVMTQWDLKRRHTEYAIAMASFGLERGEEGSPAKHKDLAQYYKEQYELQRGRLDELLKELAGQEDLVKEKNREILKKDSQIREQEKELNETRSELTEKKNEIARQQQQLDKLLPLIVKAQDRLDTYTEAGEYAEGRIESADRLLQAVDSREKEVAKVEKEALERINNASISFLAKKEVERLAKENAELKLLVSGNATALEREAAATRHEKAGRVKAEQELQQLKETVSGSQTALERRHPDEARLLRELVSIEITNPEWQDCILDGGVLRLKPYAFTDPATRKRIPDEYCQATEIKVEGEGKDSFISICGKRISDFFRDIWAKVKAALGIKQRQEEEKRKQQTQKPDTGQTQEPPRKSRGRRM</sequence>
<dbReference type="NCBIfam" id="NF041497">
    <property type="entry name" value="MobV"/>
    <property type="match status" value="1"/>
</dbReference>
<dbReference type="RefSeq" id="WP_136411385.1">
    <property type="nucleotide sequence ID" value="NZ_CP039395.1"/>
</dbReference>